<gene>
    <name evidence="2" type="ORF">GCM10023338_17810</name>
</gene>
<organism evidence="2 3">
    <name type="scientific">Wohlfahrtiimonas larvae</name>
    <dbReference type="NCBI Taxonomy" id="1157986"/>
    <lineage>
        <taxon>Bacteria</taxon>
        <taxon>Pseudomonadati</taxon>
        <taxon>Pseudomonadota</taxon>
        <taxon>Gammaproteobacteria</taxon>
        <taxon>Cardiobacteriales</taxon>
        <taxon>Ignatzschineriaceae</taxon>
        <taxon>Wohlfahrtiimonas</taxon>
    </lineage>
</organism>
<sequence length="194" mass="22522">MRKFLLVVFVAFSSPFTYSVTIDLMQEYYDVVPLDVDNIRISMMHASHLSDVSNAHHTIGNYIASTTVDRMVLVHEQGQCHASVFEMKLNGTMTLPRLAMGNYPLKLRQAFEDELNMLEQHEKTHERIWQTALEAFENDIQQLIVPDNQNCDQFINEINQKMIKVLDDIGLENLKFDCISYGKHLNFTQCNENY</sequence>
<dbReference type="Pfam" id="PF06037">
    <property type="entry name" value="DUF922"/>
    <property type="match status" value="1"/>
</dbReference>
<evidence type="ECO:0008006" key="4">
    <source>
        <dbReference type="Google" id="ProtNLM"/>
    </source>
</evidence>
<keyword evidence="3" id="KW-1185">Reference proteome</keyword>
<comment type="caution">
    <text evidence="2">The sequence shown here is derived from an EMBL/GenBank/DDBJ whole genome shotgun (WGS) entry which is preliminary data.</text>
</comment>
<feature type="chain" id="PRO_5046376118" description="DUF922 domain-containing protein" evidence="1">
    <location>
        <begin position="20"/>
        <end position="194"/>
    </location>
</feature>
<keyword evidence="1" id="KW-0732">Signal</keyword>
<evidence type="ECO:0000313" key="2">
    <source>
        <dbReference type="EMBL" id="GAA5101560.1"/>
    </source>
</evidence>
<protein>
    <recommendedName>
        <fullName evidence="4">DUF922 domain-containing protein</fullName>
    </recommendedName>
</protein>
<accession>A0ABP9N031</accession>
<dbReference type="Proteomes" id="UP001500631">
    <property type="component" value="Unassembled WGS sequence"/>
</dbReference>
<proteinExistence type="predicted"/>
<dbReference type="EMBL" id="BAABKE010000005">
    <property type="protein sequence ID" value="GAA5101560.1"/>
    <property type="molecule type" value="Genomic_DNA"/>
</dbReference>
<feature type="signal peptide" evidence="1">
    <location>
        <begin position="1"/>
        <end position="19"/>
    </location>
</feature>
<evidence type="ECO:0000256" key="1">
    <source>
        <dbReference type="SAM" id="SignalP"/>
    </source>
</evidence>
<name>A0ABP9N031_9GAMM</name>
<dbReference type="RefSeq" id="WP_077925653.1">
    <property type="nucleotide sequence ID" value="NZ_BAABKE010000005.1"/>
</dbReference>
<evidence type="ECO:0000313" key="3">
    <source>
        <dbReference type="Proteomes" id="UP001500631"/>
    </source>
</evidence>
<dbReference type="InterPro" id="IPR010321">
    <property type="entry name" value="DUF922"/>
</dbReference>
<reference evidence="3" key="1">
    <citation type="journal article" date="2019" name="Int. J. Syst. Evol. Microbiol.">
        <title>The Global Catalogue of Microorganisms (GCM) 10K type strain sequencing project: providing services to taxonomists for standard genome sequencing and annotation.</title>
        <authorList>
            <consortium name="The Broad Institute Genomics Platform"/>
            <consortium name="The Broad Institute Genome Sequencing Center for Infectious Disease"/>
            <person name="Wu L."/>
            <person name="Ma J."/>
        </authorList>
    </citation>
    <scope>NUCLEOTIDE SEQUENCE [LARGE SCALE GENOMIC DNA]</scope>
    <source>
        <strain evidence="3">JCM 18424</strain>
    </source>
</reference>